<proteinExistence type="predicted"/>
<feature type="region of interest" description="Disordered" evidence="1">
    <location>
        <begin position="45"/>
        <end position="106"/>
    </location>
</feature>
<feature type="region of interest" description="Disordered" evidence="1">
    <location>
        <begin position="123"/>
        <end position="173"/>
    </location>
</feature>
<organism evidence="2 3">
    <name type="scientific">Phanerochaete sordida</name>
    <dbReference type="NCBI Taxonomy" id="48140"/>
    <lineage>
        <taxon>Eukaryota</taxon>
        <taxon>Fungi</taxon>
        <taxon>Dikarya</taxon>
        <taxon>Basidiomycota</taxon>
        <taxon>Agaricomycotina</taxon>
        <taxon>Agaricomycetes</taxon>
        <taxon>Polyporales</taxon>
        <taxon>Phanerochaetaceae</taxon>
        <taxon>Phanerochaete</taxon>
    </lineage>
</organism>
<sequence>MLRRVCAHQGTECRDTQRHIARSVRVPSAMVLASIPAFLAPRGRRKTIGGRVPHAGDGKRSPLDLEQMPPQMLGSSKPKRAASAKAISLLPRRRRRNPRRSKASSYPADCWLPARPSDCTPAAFSAASTGAEGNPPAEIGRGARAAHDPREVCGADQRRAGDRAGARRKRNSAVRQAVLSRALPACRLGEKTPS</sequence>
<comment type="caution">
    <text evidence="2">The sequence shown here is derived from an EMBL/GenBank/DDBJ whole genome shotgun (WGS) entry which is preliminary data.</text>
</comment>
<evidence type="ECO:0000313" key="3">
    <source>
        <dbReference type="Proteomes" id="UP000703269"/>
    </source>
</evidence>
<gene>
    <name evidence="2" type="ORF">PsYK624_151750</name>
</gene>
<feature type="compositionally biased region" description="Basic residues" evidence="1">
    <location>
        <begin position="91"/>
        <end position="102"/>
    </location>
</feature>
<reference evidence="2 3" key="1">
    <citation type="submission" date="2021-08" db="EMBL/GenBank/DDBJ databases">
        <title>Draft Genome Sequence of Phanerochaete sordida strain YK-624.</title>
        <authorList>
            <person name="Mori T."/>
            <person name="Dohra H."/>
            <person name="Suzuki T."/>
            <person name="Kawagishi H."/>
            <person name="Hirai H."/>
        </authorList>
    </citation>
    <scope>NUCLEOTIDE SEQUENCE [LARGE SCALE GENOMIC DNA]</scope>
    <source>
        <strain evidence="2 3">YK-624</strain>
    </source>
</reference>
<keyword evidence="3" id="KW-1185">Reference proteome</keyword>
<feature type="compositionally biased region" description="Basic and acidic residues" evidence="1">
    <location>
        <begin position="54"/>
        <end position="63"/>
    </location>
</feature>
<evidence type="ECO:0000313" key="2">
    <source>
        <dbReference type="EMBL" id="GJE98937.1"/>
    </source>
</evidence>
<dbReference type="Proteomes" id="UP000703269">
    <property type="component" value="Unassembled WGS sequence"/>
</dbReference>
<dbReference type="EMBL" id="BPQB01000097">
    <property type="protein sequence ID" value="GJE98937.1"/>
    <property type="molecule type" value="Genomic_DNA"/>
</dbReference>
<feature type="compositionally biased region" description="Basic and acidic residues" evidence="1">
    <location>
        <begin position="145"/>
        <end position="165"/>
    </location>
</feature>
<evidence type="ECO:0000256" key="1">
    <source>
        <dbReference type="SAM" id="MobiDB-lite"/>
    </source>
</evidence>
<name>A0A9P3LM31_9APHY</name>
<protein>
    <submittedName>
        <fullName evidence="2">Uncharacterized protein</fullName>
    </submittedName>
</protein>
<accession>A0A9P3LM31</accession>
<dbReference type="AlphaFoldDB" id="A0A9P3LM31"/>